<dbReference type="Proteomes" id="UP001189616">
    <property type="component" value="Unassembled WGS sequence"/>
</dbReference>
<keyword evidence="2" id="KW-1185">Reference proteome</keyword>
<comment type="caution">
    <text evidence="1">The sequence shown here is derived from an EMBL/GenBank/DDBJ whole genome shotgun (WGS) entry which is preliminary data.</text>
</comment>
<evidence type="ECO:0008006" key="3">
    <source>
        <dbReference type="Google" id="ProtNLM"/>
    </source>
</evidence>
<sequence length="70" mass="7825">MLDGVITSFNLNHAEIVIHGNHLRLSPAVRVFNAAGSEDRLSSLRVGQEIHFLLDPKDASERTISIIYLR</sequence>
<name>A0ABN9IVW2_9RALS</name>
<evidence type="ECO:0000313" key="1">
    <source>
        <dbReference type="EMBL" id="CAJ0794506.1"/>
    </source>
</evidence>
<proteinExistence type="predicted"/>
<gene>
    <name evidence="1" type="ORF">LMG7141_02954</name>
</gene>
<dbReference type="RefSeq" id="WP_316658335.1">
    <property type="nucleotide sequence ID" value="NZ_CATYWO010000004.1"/>
</dbReference>
<protein>
    <recommendedName>
        <fullName evidence="3">Cold-shock protein</fullName>
    </recommendedName>
</protein>
<accession>A0ABN9IVW2</accession>
<evidence type="ECO:0000313" key="2">
    <source>
        <dbReference type="Proteomes" id="UP001189616"/>
    </source>
</evidence>
<organism evidence="1 2">
    <name type="scientific">Ralstonia condita</name>
    <dbReference type="NCBI Taxonomy" id="3058600"/>
    <lineage>
        <taxon>Bacteria</taxon>
        <taxon>Pseudomonadati</taxon>
        <taxon>Pseudomonadota</taxon>
        <taxon>Betaproteobacteria</taxon>
        <taxon>Burkholderiales</taxon>
        <taxon>Burkholderiaceae</taxon>
        <taxon>Ralstonia</taxon>
    </lineage>
</organism>
<dbReference type="EMBL" id="CATYWO010000004">
    <property type="protein sequence ID" value="CAJ0794506.1"/>
    <property type="molecule type" value="Genomic_DNA"/>
</dbReference>
<reference evidence="1 2" key="1">
    <citation type="submission" date="2023-07" db="EMBL/GenBank/DDBJ databases">
        <authorList>
            <person name="Peeters C."/>
        </authorList>
    </citation>
    <scope>NUCLEOTIDE SEQUENCE [LARGE SCALE GENOMIC DNA]</scope>
    <source>
        <strain evidence="1 2">LMG 7141</strain>
    </source>
</reference>